<keyword evidence="3" id="KW-0238">DNA-binding</keyword>
<dbReference type="SUPFAM" id="SSF101936">
    <property type="entry name" value="DNA-binding pseudobarrel domain"/>
    <property type="match status" value="1"/>
</dbReference>
<protein>
    <recommendedName>
        <fullName evidence="6">TF-B3 domain-containing protein</fullName>
    </recommendedName>
</protein>
<evidence type="ECO:0000313" key="7">
    <source>
        <dbReference type="EMBL" id="OMP01592.1"/>
    </source>
</evidence>
<keyword evidence="4" id="KW-0804">Transcription</keyword>
<dbReference type="OrthoDB" id="991754at2759"/>
<evidence type="ECO:0000256" key="4">
    <source>
        <dbReference type="ARBA" id="ARBA00023163"/>
    </source>
</evidence>
<proteinExistence type="predicted"/>
<feature type="domain" description="TF-B3" evidence="6">
    <location>
        <begin position="53"/>
        <end position="113"/>
    </location>
</feature>
<dbReference type="Gene3D" id="2.40.330.10">
    <property type="entry name" value="DNA-binding pseudobarrel domain"/>
    <property type="match status" value="1"/>
</dbReference>
<evidence type="ECO:0000259" key="6">
    <source>
        <dbReference type="PROSITE" id="PS50863"/>
    </source>
</evidence>
<keyword evidence="2" id="KW-0805">Transcription regulation</keyword>
<dbReference type="CDD" id="cd10017">
    <property type="entry name" value="B3_DNA"/>
    <property type="match status" value="1"/>
</dbReference>
<dbReference type="Pfam" id="PF02362">
    <property type="entry name" value="B3"/>
    <property type="match status" value="1"/>
</dbReference>
<keyword evidence="5" id="KW-0539">Nucleus</keyword>
<dbReference type="AlphaFoldDB" id="A0A1R3K3C6"/>
<name>A0A1R3K3C6_9ROSI</name>
<accession>A0A1R3K3C6</accession>
<organism evidence="7 8">
    <name type="scientific">Corchorus olitorius</name>
    <dbReference type="NCBI Taxonomy" id="93759"/>
    <lineage>
        <taxon>Eukaryota</taxon>
        <taxon>Viridiplantae</taxon>
        <taxon>Streptophyta</taxon>
        <taxon>Embryophyta</taxon>
        <taxon>Tracheophyta</taxon>
        <taxon>Spermatophyta</taxon>
        <taxon>Magnoliopsida</taxon>
        <taxon>eudicotyledons</taxon>
        <taxon>Gunneridae</taxon>
        <taxon>Pentapetalae</taxon>
        <taxon>rosids</taxon>
        <taxon>malvids</taxon>
        <taxon>Malvales</taxon>
        <taxon>Malvaceae</taxon>
        <taxon>Grewioideae</taxon>
        <taxon>Apeibeae</taxon>
        <taxon>Corchorus</taxon>
    </lineage>
</organism>
<evidence type="ECO:0000256" key="3">
    <source>
        <dbReference type="ARBA" id="ARBA00023125"/>
    </source>
</evidence>
<evidence type="ECO:0000313" key="8">
    <source>
        <dbReference type="Proteomes" id="UP000187203"/>
    </source>
</evidence>
<reference evidence="8" key="1">
    <citation type="submission" date="2013-09" db="EMBL/GenBank/DDBJ databases">
        <title>Corchorus olitorius genome sequencing.</title>
        <authorList>
            <person name="Alam M."/>
            <person name="Haque M.S."/>
            <person name="Islam M.S."/>
            <person name="Emdad E.M."/>
            <person name="Islam M.M."/>
            <person name="Ahmed B."/>
            <person name="Halim A."/>
            <person name="Hossen Q.M.M."/>
            <person name="Hossain M.Z."/>
            <person name="Ahmed R."/>
            <person name="Khan M.M."/>
            <person name="Islam R."/>
            <person name="Rashid M.M."/>
            <person name="Khan S.A."/>
            <person name="Rahman M.S."/>
            <person name="Alam M."/>
            <person name="Yahiya A.S."/>
            <person name="Khan M.S."/>
            <person name="Azam M.S."/>
            <person name="Haque T."/>
            <person name="Lashkar M.Z.H."/>
            <person name="Akhand A.I."/>
            <person name="Morshed G."/>
            <person name="Roy S."/>
            <person name="Uddin K.S."/>
            <person name="Rabeya T."/>
            <person name="Hossain A.S."/>
            <person name="Chowdhury A."/>
            <person name="Snigdha A.R."/>
            <person name="Mortoza M.S."/>
            <person name="Matin S.A."/>
            <person name="Hoque S.M.E."/>
            <person name="Islam M.K."/>
            <person name="Roy D.K."/>
            <person name="Haider R."/>
            <person name="Moosa M.M."/>
            <person name="Elias S.M."/>
            <person name="Hasan A.M."/>
            <person name="Jahan S."/>
            <person name="Shafiuddin M."/>
            <person name="Mahmood N."/>
            <person name="Shommy N.S."/>
        </authorList>
    </citation>
    <scope>NUCLEOTIDE SEQUENCE [LARGE SCALE GENOMIC DNA]</scope>
    <source>
        <strain evidence="8">cv. O-4</strain>
    </source>
</reference>
<gene>
    <name evidence="7" type="ORF">COLO4_11750</name>
</gene>
<dbReference type="GO" id="GO:0005634">
    <property type="term" value="C:nucleus"/>
    <property type="evidence" value="ECO:0007669"/>
    <property type="project" value="UniProtKB-SubCell"/>
</dbReference>
<keyword evidence="8" id="KW-1185">Reference proteome</keyword>
<evidence type="ECO:0000256" key="2">
    <source>
        <dbReference type="ARBA" id="ARBA00023015"/>
    </source>
</evidence>
<dbReference type="Proteomes" id="UP000187203">
    <property type="component" value="Unassembled WGS sequence"/>
</dbReference>
<dbReference type="EMBL" id="AWUE01014740">
    <property type="protein sequence ID" value="OMP01592.1"/>
    <property type="molecule type" value="Genomic_DNA"/>
</dbReference>
<dbReference type="InterPro" id="IPR003340">
    <property type="entry name" value="B3_DNA-bd"/>
</dbReference>
<comment type="subcellular location">
    <subcellularLocation>
        <location evidence="1">Nucleus</location>
    </subcellularLocation>
</comment>
<dbReference type="InterPro" id="IPR015300">
    <property type="entry name" value="DNA-bd_pseudobarrel_sf"/>
</dbReference>
<comment type="caution">
    <text evidence="7">The sequence shown here is derived from an EMBL/GenBank/DDBJ whole genome shotgun (WGS) entry which is preliminary data.</text>
</comment>
<evidence type="ECO:0000256" key="5">
    <source>
        <dbReference type="ARBA" id="ARBA00023242"/>
    </source>
</evidence>
<dbReference type="GO" id="GO:0003677">
    <property type="term" value="F:DNA binding"/>
    <property type="evidence" value="ECO:0007669"/>
    <property type="project" value="UniProtKB-KW"/>
</dbReference>
<dbReference type="PROSITE" id="PS50863">
    <property type="entry name" value="B3"/>
    <property type="match status" value="1"/>
</dbReference>
<evidence type="ECO:0000256" key="1">
    <source>
        <dbReference type="ARBA" id="ARBA00004123"/>
    </source>
</evidence>
<sequence>MKTYRKKLSKTDIGVRLSFPTECFNEHFATLCDEKGAKGQGWFEATEDINTQKKWKFHLSTRKASHSHPKPVISAGWLPYVRAKRLREGDQIIFHVHKKGGQTRFTIQALRNFKLFGAQIWNNVEDFNPADASSSILS</sequence>